<evidence type="ECO:0000256" key="1">
    <source>
        <dbReference type="SAM" id="MobiDB-lite"/>
    </source>
</evidence>
<sequence length="156" mass="15495">MPKPLATALLLLSTAFALGACASSADKPAPQPATGMALPSTDGVQPNAQPGMAPLPPQGAVPAHPLPAPDAPGSAPMAGIPAAPGNAGAGTCNASAATFLVGQLGTSVAIDRAQQATGAKTVRILYPNQPITQEFIPGRLDLVTDEQNRITTVRCG</sequence>
<feature type="chain" id="PRO_5037810481" description="Peptidase inhibitor I78 family protein" evidence="2">
    <location>
        <begin position="20"/>
        <end position="156"/>
    </location>
</feature>
<reference evidence="3" key="1">
    <citation type="submission" date="2021-03" db="EMBL/GenBank/DDBJ databases">
        <title>Whole genome sequence of Jiella sp. CQZ9-1.</title>
        <authorList>
            <person name="Tuo L."/>
        </authorList>
    </citation>
    <scope>NUCLEOTIDE SEQUENCE</scope>
    <source>
        <strain evidence="3">CQZ9-1</strain>
    </source>
</reference>
<dbReference type="Proteomes" id="UP000664122">
    <property type="component" value="Unassembled WGS sequence"/>
</dbReference>
<feature type="region of interest" description="Disordered" evidence="1">
    <location>
        <begin position="24"/>
        <end position="73"/>
    </location>
</feature>
<gene>
    <name evidence="3" type="ORF">J1C48_07085</name>
</gene>
<feature type="compositionally biased region" description="Pro residues" evidence="1">
    <location>
        <begin position="53"/>
        <end position="70"/>
    </location>
</feature>
<evidence type="ECO:0000256" key="2">
    <source>
        <dbReference type="SAM" id="SignalP"/>
    </source>
</evidence>
<protein>
    <recommendedName>
        <fullName evidence="5">Peptidase inhibitor I78 family protein</fullName>
    </recommendedName>
</protein>
<organism evidence="3 4">
    <name type="scientific">Jiella flava</name>
    <dbReference type="NCBI Taxonomy" id="2816857"/>
    <lineage>
        <taxon>Bacteria</taxon>
        <taxon>Pseudomonadati</taxon>
        <taxon>Pseudomonadota</taxon>
        <taxon>Alphaproteobacteria</taxon>
        <taxon>Hyphomicrobiales</taxon>
        <taxon>Aurantimonadaceae</taxon>
        <taxon>Jiella</taxon>
    </lineage>
</organism>
<accession>A0A939FUS5</accession>
<evidence type="ECO:0008006" key="5">
    <source>
        <dbReference type="Google" id="ProtNLM"/>
    </source>
</evidence>
<dbReference type="RefSeq" id="WP_207257099.1">
    <property type="nucleotide sequence ID" value="NZ_JAFMPP010000004.1"/>
</dbReference>
<dbReference type="Pfam" id="PF11720">
    <property type="entry name" value="Inhibitor_I78"/>
    <property type="match status" value="1"/>
</dbReference>
<evidence type="ECO:0000313" key="3">
    <source>
        <dbReference type="EMBL" id="MBO0662333.1"/>
    </source>
</evidence>
<name>A0A939FUS5_9HYPH</name>
<dbReference type="EMBL" id="JAFMPP010000004">
    <property type="protein sequence ID" value="MBO0662333.1"/>
    <property type="molecule type" value="Genomic_DNA"/>
</dbReference>
<feature type="signal peptide" evidence="2">
    <location>
        <begin position="1"/>
        <end position="19"/>
    </location>
</feature>
<dbReference type="InterPro" id="IPR021719">
    <property type="entry name" value="Prot_inh_I78"/>
</dbReference>
<dbReference type="PROSITE" id="PS51257">
    <property type="entry name" value="PROKAR_LIPOPROTEIN"/>
    <property type="match status" value="1"/>
</dbReference>
<dbReference type="Gene3D" id="3.30.10.10">
    <property type="entry name" value="Trypsin Inhibitor V, subunit A"/>
    <property type="match status" value="1"/>
</dbReference>
<keyword evidence="4" id="KW-1185">Reference proteome</keyword>
<proteinExistence type="predicted"/>
<keyword evidence="2" id="KW-0732">Signal</keyword>
<comment type="caution">
    <text evidence="3">The sequence shown here is derived from an EMBL/GenBank/DDBJ whole genome shotgun (WGS) entry which is preliminary data.</text>
</comment>
<dbReference type="AlphaFoldDB" id="A0A939FUS5"/>
<evidence type="ECO:0000313" key="4">
    <source>
        <dbReference type="Proteomes" id="UP000664122"/>
    </source>
</evidence>